<feature type="transmembrane region" description="Helical" evidence="2">
    <location>
        <begin position="149"/>
        <end position="170"/>
    </location>
</feature>
<gene>
    <name evidence="4" type="ORF">C0Q70_15620</name>
</gene>
<keyword evidence="2" id="KW-1133">Transmembrane helix</keyword>
<dbReference type="GO" id="GO:0006886">
    <property type="term" value="P:intracellular protein transport"/>
    <property type="evidence" value="ECO:0007669"/>
    <property type="project" value="InterPro"/>
</dbReference>
<evidence type="ECO:0000259" key="3">
    <source>
        <dbReference type="PROSITE" id="PS50916"/>
    </source>
</evidence>
<dbReference type="InterPro" id="IPR013083">
    <property type="entry name" value="Znf_RING/FYVE/PHD"/>
</dbReference>
<sequence length="253" mass="26982">MTSSALRAEGCAPSLVVEDSNFDLLSPLVIPLPSSNLGEEDVDPTTASSSSLATSSCSSLTRVFVCLLGDLRYDEVTHAHGLLHTACDVDCAIIISGYRLPVWNSDNNAVASLKTRNSFGSAAKADVLITPCTSAAGSALVVASRVDLLLVYVLCLLLSLYTFVLLVTAFRTPSMGNEGSALSSESSTPLSEYQSMYSLGSRVRSSVESTRAPSPMEPPEPDLSHLTEEEVAKIKEVMNRAKAMQEEEQSRAR</sequence>
<keyword evidence="2" id="KW-0812">Transmembrane</keyword>
<dbReference type="EMBL" id="PZQS01000009">
    <property type="protein sequence ID" value="PVD25122.1"/>
    <property type="molecule type" value="Genomic_DNA"/>
</dbReference>
<organism evidence="4 5">
    <name type="scientific">Pomacea canaliculata</name>
    <name type="common">Golden apple snail</name>
    <dbReference type="NCBI Taxonomy" id="400727"/>
    <lineage>
        <taxon>Eukaryota</taxon>
        <taxon>Metazoa</taxon>
        <taxon>Spiralia</taxon>
        <taxon>Lophotrochozoa</taxon>
        <taxon>Mollusca</taxon>
        <taxon>Gastropoda</taxon>
        <taxon>Caenogastropoda</taxon>
        <taxon>Architaenioglossa</taxon>
        <taxon>Ampullarioidea</taxon>
        <taxon>Ampullariidae</taxon>
        <taxon>Pomacea</taxon>
    </lineage>
</organism>
<reference evidence="4 5" key="1">
    <citation type="submission" date="2018-04" db="EMBL/GenBank/DDBJ databases">
        <title>The genome of golden apple snail Pomacea canaliculata provides insight into stress tolerance and invasive adaptation.</title>
        <authorList>
            <person name="Liu C."/>
            <person name="Liu B."/>
            <person name="Ren Y."/>
            <person name="Zhang Y."/>
            <person name="Wang H."/>
            <person name="Li S."/>
            <person name="Jiang F."/>
            <person name="Yin L."/>
            <person name="Zhang G."/>
            <person name="Qian W."/>
            <person name="Fan W."/>
        </authorList>
    </citation>
    <scope>NUCLEOTIDE SEQUENCE [LARGE SCALE GENOMIC DNA]</scope>
    <source>
        <strain evidence="4">SZHN2017</strain>
        <tissue evidence="4">Muscle</tissue>
    </source>
</reference>
<feature type="region of interest" description="Disordered" evidence="1">
    <location>
        <begin position="201"/>
        <end position="226"/>
    </location>
</feature>
<feature type="domain" description="RabBD" evidence="3">
    <location>
        <begin position="220"/>
        <end position="253"/>
    </location>
</feature>
<dbReference type="GO" id="GO:0031267">
    <property type="term" value="F:small GTPase binding"/>
    <property type="evidence" value="ECO:0007669"/>
    <property type="project" value="InterPro"/>
</dbReference>
<comment type="caution">
    <text evidence="4">The sequence shown here is derived from an EMBL/GenBank/DDBJ whole genome shotgun (WGS) entry which is preliminary data.</text>
</comment>
<evidence type="ECO:0000256" key="1">
    <source>
        <dbReference type="SAM" id="MobiDB-lite"/>
    </source>
</evidence>
<evidence type="ECO:0000256" key="2">
    <source>
        <dbReference type="SAM" id="Phobius"/>
    </source>
</evidence>
<proteinExistence type="predicted"/>
<dbReference type="InterPro" id="IPR010911">
    <property type="entry name" value="Rab_BD"/>
</dbReference>
<feature type="compositionally biased region" description="Polar residues" evidence="1">
    <location>
        <begin position="203"/>
        <end position="212"/>
    </location>
</feature>
<accession>A0A2T7NVD0</accession>
<dbReference type="Proteomes" id="UP000245119">
    <property type="component" value="Linkage Group LG9"/>
</dbReference>
<keyword evidence="5" id="KW-1185">Reference proteome</keyword>
<evidence type="ECO:0000313" key="4">
    <source>
        <dbReference type="EMBL" id="PVD25122.1"/>
    </source>
</evidence>
<keyword evidence="2" id="KW-0472">Membrane</keyword>
<evidence type="ECO:0000313" key="5">
    <source>
        <dbReference type="Proteomes" id="UP000245119"/>
    </source>
</evidence>
<protein>
    <recommendedName>
        <fullName evidence="3">RabBD domain-containing protein</fullName>
    </recommendedName>
</protein>
<dbReference type="PROSITE" id="PS50916">
    <property type="entry name" value="RABBD"/>
    <property type="match status" value="1"/>
</dbReference>
<name>A0A2T7NVD0_POMCA</name>
<dbReference type="AlphaFoldDB" id="A0A2T7NVD0"/>
<dbReference type="Gene3D" id="3.30.40.10">
    <property type="entry name" value="Zinc/RING finger domain, C3HC4 (zinc finger)"/>
    <property type="match status" value="1"/>
</dbReference>